<dbReference type="AlphaFoldDB" id="A0A0G4GPY9"/>
<reference evidence="2 3" key="1">
    <citation type="submission" date="2014-11" db="EMBL/GenBank/DDBJ databases">
        <authorList>
            <person name="Zhu J."/>
            <person name="Qi W."/>
            <person name="Song R."/>
        </authorList>
    </citation>
    <scope>NUCLEOTIDE SEQUENCE [LARGE SCALE GENOMIC DNA]</scope>
</reference>
<protein>
    <submittedName>
        <fullName evidence="2">Uncharacterized protein</fullName>
    </submittedName>
</protein>
<dbReference type="InParanoid" id="A0A0G4GPY9"/>
<evidence type="ECO:0000313" key="2">
    <source>
        <dbReference type="EMBL" id="CEM32441.1"/>
    </source>
</evidence>
<keyword evidence="3" id="KW-1185">Reference proteome</keyword>
<dbReference type="EMBL" id="CDMY01000753">
    <property type="protein sequence ID" value="CEM32441.1"/>
    <property type="molecule type" value="Genomic_DNA"/>
</dbReference>
<sequence>MNDSFLCLSLPMFILRIHKEVDLVDMRQVLFHVLPGADSREIRWIGSKWMIGRDDALGVGQLILIHVSFGWKRSHSGNTAIGIDHMSFHRIGLREVSSDSSYLICLRLDERTVCIQDLSNVSALLVFAKHHVLVFDQLHWHEFANLSTDLNFDSDSEENHHQGSSPWSCSLPLSHRNKSVSLQPLTLDRQQSQIDAECDTGKMTYNYYLHLYPPRRRQNRPSCVNQARQKWQVRLNGHLPAPPMRDKTSKRYRKLQ</sequence>
<evidence type="ECO:0000256" key="1">
    <source>
        <dbReference type="SAM" id="MobiDB-lite"/>
    </source>
</evidence>
<accession>A0A0G4GPY9</accession>
<dbReference type="VEuPathDB" id="CryptoDB:Vbra_23307"/>
<proteinExistence type="predicted"/>
<dbReference type="Proteomes" id="UP000041254">
    <property type="component" value="Unassembled WGS sequence"/>
</dbReference>
<organism evidence="2 3">
    <name type="scientific">Vitrella brassicaformis (strain CCMP3155)</name>
    <dbReference type="NCBI Taxonomy" id="1169540"/>
    <lineage>
        <taxon>Eukaryota</taxon>
        <taxon>Sar</taxon>
        <taxon>Alveolata</taxon>
        <taxon>Colpodellida</taxon>
        <taxon>Vitrellaceae</taxon>
        <taxon>Vitrella</taxon>
    </lineage>
</organism>
<evidence type="ECO:0000313" key="3">
    <source>
        <dbReference type="Proteomes" id="UP000041254"/>
    </source>
</evidence>
<feature type="region of interest" description="Disordered" evidence="1">
    <location>
        <begin position="236"/>
        <end position="256"/>
    </location>
</feature>
<gene>
    <name evidence="2" type="ORF">Vbra_23307</name>
</gene>
<name>A0A0G4GPY9_VITBC</name>